<comment type="caution">
    <text evidence="1">The sequence shown here is derived from an EMBL/GenBank/DDBJ whole genome shotgun (WGS) entry which is preliminary data.</text>
</comment>
<evidence type="ECO:0000313" key="1">
    <source>
        <dbReference type="EMBL" id="MFB9554137.1"/>
    </source>
</evidence>
<organism evidence="1 2">
    <name type="scientific">Streptomyces roseoviridis</name>
    <dbReference type="NCBI Taxonomy" id="67361"/>
    <lineage>
        <taxon>Bacteria</taxon>
        <taxon>Bacillati</taxon>
        <taxon>Actinomycetota</taxon>
        <taxon>Actinomycetes</taxon>
        <taxon>Kitasatosporales</taxon>
        <taxon>Streptomycetaceae</taxon>
        <taxon>Streptomyces</taxon>
    </lineage>
</organism>
<dbReference type="EMBL" id="JBHMCT010000007">
    <property type="protein sequence ID" value="MFB9554137.1"/>
    <property type="molecule type" value="Genomic_DNA"/>
</dbReference>
<evidence type="ECO:0000313" key="2">
    <source>
        <dbReference type="Proteomes" id="UP001589716"/>
    </source>
</evidence>
<accession>A0ABV5QKY4</accession>
<proteinExistence type="predicted"/>
<keyword evidence="2" id="KW-1185">Reference proteome</keyword>
<reference evidence="1 2" key="1">
    <citation type="submission" date="2024-09" db="EMBL/GenBank/DDBJ databases">
        <authorList>
            <person name="Sun Q."/>
            <person name="Mori K."/>
        </authorList>
    </citation>
    <scope>NUCLEOTIDE SEQUENCE [LARGE SCALE GENOMIC DNA]</scope>
    <source>
        <strain evidence="1 2">JCM 4414</strain>
    </source>
</reference>
<gene>
    <name evidence="1" type="ORF">ACFFTP_07995</name>
</gene>
<name>A0ABV5QKY4_9ACTN</name>
<sequence length="106" mass="10825">MTENEIKLKAIAALTALRGGVDEGLVSDLLGEVIPGQFAVPAGATAEEIGLSVLTQLSEPVSALVNGFILAFEAVADAHDASGAEPGTEPILQELALRLASDDIDD</sequence>
<protein>
    <submittedName>
        <fullName evidence="1">Uncharacterized protein</fullName>
    </submittedName>
</protein>
<dbReference type="RefSeq" id="WP_345486763.1">
    <property type="nucleotide sequence ID" value="NZ_BAAAWU010000001.1"/>
</dbReference>
<dbReference type="Proteomes" id="UP001589716">
    <property type="component" value="Unassembled WGS sequence"/>
</dbReference>